<evidence type="ECO:0000256" key="2">
    <source>
        <dbReference type="ARBA" id="ARBA00022729"/>
    </source>
</evidence>
<dbReference type="Pfam" id="PF06737">
    <property type="entry name" value="Transglycosylas"/>
    <property type="match status" value="1"/>
</dbReference>
<evidence type="ECO:0000313" key="7">
    <source>
        <dbReference type="EMBL" id="GAA1586532.1"/>
    </source>
</evidence>
<feature type="compositionally biased region" description="Low complexity" evidence="4">
    <location>
        <begin position="275"/>
        <end position="294"/>
    </location>
</feature>
<dbReference type="Pfam" id="PF03990">
    <property type="entry name" value="DUF348"/>
    <property type="match status" value="3"/>
</dbReference>
<dbReference type="RefSeq" id="WP_344192507.1">
    <property type="nucleotide sequence ID" value="NZ_BAAAND010000006.1"/>
</dbReference>
<evidence type="ECO:0000256" key="4">
    <source>
        <dbReference type="SAM" id="MobiDB-lite"/>
    </source>
</evidence>
<comment type="similarity">
    <text evidence="1">Belongs to the transglycosylase family. Rpf subfamily.</text>
</comment>
<feature type="chain" id="PRO_5045036061" description="G5 domain-containing protein" evidence="5">
    <location>
        <begin position="19"/>
        <end position="377"/>
    </location>
</feature>
<evidence type="ECO:0000259" key="6">
    <source>
        <dbReference type="PROSITE" id="PS51109"/>
    </source>
</evidence>
<dbReference type="InterPro" id="IPR010618">
    <property type="entry name" value="RPF"/>
</dbReference>
<dbReference type="CDD" id="cd13925">
    <property type="entry name" value="RPF"/>
    <property type="match status" value="1"/>
</dbReference>
<dbReference type="InterPro" id="IPR023346">
    <property type="entry name" value="Lysozyme-like_dom_sf"/>
</dbReference>
<dbReference type="Pfam" id="PF07501">
    <property type="entry name" value="G5"/>
    <property type="match status" value="1"/>
</dbReference>
<reference evidence="7 8" key="1">
    <citation type="journal article" date="2019" name="Int. J. Syst. Evol. Microbiol.">
        <title>The Global Catalogue of Microorganisms (GCM) 10K type strain sequencing project: providing services to taxonomists for standard genome sequencing and annotation.</title>
        <authorList>
            <consortium name="The Broad Institute Genomics Platform"/>
            <consortium name="The Broad Institute Genome Sequencing Center for Infectious Disease"/>
            <person name="Wu L."/>
            <person name="Ma J."/>
        </authorList>
    </citation>
    <scope>NUCLEOTIDE SEQUENCE [LARGE SCALE GENOMIC DNA]</scope>
    <source>
        <strain evidence="7 8">JCM 14304</strain>
    </source>
</reference>
<keyword evidence="8" id="KW-1185">Reference proteome</keyword>
<dbReference type="Gene3D" id="1.10.530.10">
    <property type="match status" value="1"/>
</dbReference>
<dbReference type="PANTHER" id="PTHR39160:SF4">
    <property type="entry name" value="RESUSCITATION-PROMOTING FACTOR RPFB"/>
    <property type="match status" value="1"/>
</dbReference>
<evidence type="ECO:0000256" key="3">
    <source>
        <dbReference type="ARBA" id="ARBA00022801"/>
    </source>
</evidence>
<dbReference type="PROSITE" id="PS51109">
    <property type="entry name" value="G5"/>
    <property type="match status" value="1"/>
</dbReference>
<evidence type="ECO:0000256" key="1">
    <source>
        <dbReference type="ARBA" id="ARBA00010830"/>
    </source>
</evidence>
<gene>
    <name evidence="7" type="ORF">GCM10009742_35580</name>
</gene>
<sequence length="377" mass="39216">MRKSIIVAVGATAALAVAGGSVAYASKSKTVSISVDGQVRKVHTFGSTVADALKAEKVQVGDHDNVAPSLDSKLKDGQEIAVQYGRELTVNADGTKKAYWTTADSVNEALADLGLRYDGAQLSTSRSAPLGRQGLELTVTTPKTVQIVHLGKTVTIKSLANTVGQALTQAKIRWDADDRITPAAATPLKLGVNKVGYVQVLQKTVTKTEAIAHGTDKTESATLLEGTTKTTTKGTDGSKAVTYLYTYLDGKLSTTKVVSSKLVTKAVDEQVVVGTKPKPTETTTSTTDNKPPATSGGDTSAWDRIAACESGGNWAANTGNGYYGGLQFDHGTWAAYGGTAYANNANGASKAQQIAIAEKVKADRGGYGAWPVCGKKA</sequence>
<evidence type="ECO:0000256" key="5">
    <source>
        <dbReference type="SAM" id="SignalP"/>
    </source>
</evidence>
<dbReference type="InterPro" id="IPR011098">
    <property type="entry name" value="G5_dom"/>
</dbReference>
<feature type="domain" description="G5" evidence="6">
    <location>
        <begin position="197"/>
        <end position="277"/>
    </location>
</feature>
<organism evidence="7 8">
    <name type="scientific">Kribbella karoonensis</name>
    <dbReference type="NCBI Taxonomy" id="324851"/>
    <lineage>
        <taxon>Bacteria</taxon>
        <taxon>Bacillati</taxon>
        <taxon>Actinomycetota</taxon>
        <taxon>Actinomycetes</taxon>
        <taxon>Propionibacteriales</taxon>
        <taxon>Kribbellaceae</taxon>
        <taxon>Kribbella</taxon>
    </lineage>
</organism>
<proteinExistence type="inferred from homology"/>
<comment type="caution">
    <text evidence="7">The sequence shown here is derived from an EMBL/GenBank/DDBJ whole genome shotgun (WGS) entry which is preliminary data.</text>
</comment>
<name>A0ABN2DU09_9ACTN</name>
<keyword evidence="2 5" id="KW-0732">Signal</keyword>
<dbReference type="PANTHER" id="PTHR39160">
    <property type="entry name" value="CELL WALL-BINDING PROTEIN YOCH"/>
    <property type="match status" value="1"/>
</dbReference>
<keyword evidence="3" id="KW-0378">Hydrolase</keyword>
<accession>A0ABN2DU09</accession>
<dbReference type="InterPro" id="IPR051933">
    <property type="entry name" value="Resuscitation_pf_RpfB"/>
</dbReference>
<dbReference type="SUPFAM" id="SSF53955">
    <property type="entry name" value="Lysozyme-like"/>
    <property type="match status" value="1"/>
</dbReference>
<dbReference type="Proteomes" id="UP001500190">
    <property type="component" value="Unassembled WGS sequence"/>
</dbReference>
<feature type="region of interest" description="Disordered" evidence="4">
    <location>
        <begin position="274"/>
        <end position="300"/>
    </location>
</feature>
<evidence type="ECO:0000313" key="8">
    <source>
        <dbReference type="Proteomes" id="UP001500190"/>
    </source>
</evidence>
<dbReference type="EMBL" id="BAAAND010000006">
    <property type="protein sequence ID" value="GAA1586532.1"/>
    <property type="molecule type" value="Genomic_DNA"/>
</dbReference>
<dbReference type="InterPro" id="IPR007137">
    <property type="entry name" value="DUF348"/>
</dbReference>
<protein>
    <recommendedName>
        <fullName evidence="6">G5 domain-containing protein</fullName>
    </recommendedName>
</protein>
<dbReference type="SMART" id="SM01208">
    <property type="entry name" value="G5"/>
    <property type="match status" value="1"/>
</dbReference>
<dbReference type="Gene3D" id="2.20.230.10">
    <property type="entry name" value="Resuscitation-promoting factor rpfb"/>
    <property type="match status" value="1"/>
</dbReference>
<feature type="signal peptide" evidence="5">
    <location>
        <begin position="1"/>
        <end position="18"/>
    </location>
</feature>